<organism evidence="1 2">
    <name type="scientific">Clonostachys chloroleuca</name>
    <dbReference type="NCBI Taxonomy" id="1926264"/>
    <lineage>
        <taxon>Eukaryota</taxon>
        <taxon>Fungi</taxon>
        <taxon>Dikarya</taxon>
        <taxon>Ascomycota</taxon>
        <taxon>Pezizomycotina</taxon>
        <taxon>Sordariomycetes</taxon>
        <taxon>Hypocreomycetidae</taxon>
        <taxon>Hypocreales</taxon>
        <taxon>Bionectriaceae</taxon>
        <taxon>Clonostachys</taxon>
    </lineage>
</organism>
<comment type="caution">
    <text evidence="1">The sequence shown here is derived from an EMBL/GenBank/DDBJ whole genome shotgun (WGS) entry which is preliminary data.</text>
</comment>
<reference evidence="1" key="1">
    <citation type="submission" date="2023-01" db="EMBL/GenBank/DDBJ databases">
        <authorList>
            <person name="Piombo E."/>
        </authorList>
    </citation>
    <scope>NUCLEOTIDE SEQUENCE</scope>
</reference>
<dbReference type="AlphaFoldDB" id="A0AA35LWG9"/>
<evidence type="ECO:0000313" key="2">
    <source>
        <dbReference type="Proteomes" id="UP001160390"/>
    </source>
</evidence>
<proteinExistence type="predicted"/>
<accession>A0AA35LWG9</accession>
<name>A0AA35LWG9_9HYPO</name>
<dbReference type="EMBL" id="CABFNP030000744">
    <property type="protein sequence ID" value="CAI6083038.1"/>
    <property type="molecule type" value="Genomic_DNA"/>
</dbReference>
<sequence length="489" mass="57252">MNFIIGKNEDDEFKKLTPHWIRMTRFLELEDGLRSRHGKYPWLWCLLTVHQEFDSRLAIATSLKPLTDQFELYPLKTIQRVALFRQDVKTQDLTHAFLAFLASRQESYRLCWYFIQRSLQAQFKSLEEPTEIHSSGGWNDYEAGYSFRGENFDDSAALTSQDKALAEQVRNFAIKFQEDYANIRNRKITASEPIADKLQDIFHQAKKSWPKEIDDIWKFLDAIMELEPSDTKYHQRKYENAFALTALLEANFCMFARMDTGTQAISSWTEAFQRLKLSAEERASKWGAIYQEIETLRGTIEEQRQIITCLEYRHILEHLPPDRVPGKGGPKWMNLWEEVVNRELDLQLLGDFGPRALTPLFEKKVKDLSRARLQTITNEINRQITVAQANGRLPAKPMNITQEINAAPNNIYGGVKIPYKEWPGYRRGEDMYSDLSEMIHGYGKKYEFQATNWPKLERHILEWLKPSSAAAREGKEIIWEDERLEKKIP</sequence>
<keyword evidence="2" id="KW-1185">Reference proteome</keyword>
<protein>
    <submittedName>
        <fullName evidence="1">Uncharacterized protein</fullName>
    </submittedName>
</protein>
<dbReference type="Proteomes" id="UP001160390">
    <property type="component" value="Unassembled WGS sequence"/>
</dbReference>
<gene>
    <name evidence="1" type="ORF">CCHLO57077_00017066</name>
</gene>
<evidence type="ECO:0000313" key="1">
    <source>
        <dbReference type="EMBL" id="CAI6083038.1"/>
    </source>
</evidence>